<feature type="domain" description="ABC transmembrane type-1" evidence="8">
    <location>
        <begin position="17"/>
        <end position="205"/>
    </location>
</feature>
<protein>
    <submittedName>
        <fullName evidence="9">Amino acid ABC transporter permease</fullName>
    </submittedName>
</protein>
<dbReference type="AlphaFoldDB" id="A0A6M0RN91"/>
<dbReference type="InterPro" id="IPR000515">
    <property type="entry name" value="MetI-like"/>
</dbReference>
<evidence type="ECO:0000313" key="10">
    <source>
        <dbReference type="Proteomes" id="UP000481033"/>
    </source>
</evidence>
<feature type="transmembrane region" description="Helical" evidence="7">
    <location>
        <begin position="55"/>
        <end position="81"/>
    </location>
</feature>
<name>A0A6M0RN91_9CYAN</name>
<sequence>MRDFSHLDIVFALLWAARWTLLLSTIAFICGGVAGFLLMLMRISPFRPLKGISWVYLEIVQGTPLLIQFLLAFFGISILGIDISPWMSATLALTTFTSAFLGDIWRGSVESIPSGQWEASKALSMNYCQQLGLVILPQAVRRSIAPTVGFLAQVIKGTSLASAIGFVELARSATNITNVTFEPFFVYLVTAIVYFGICFPISVASRKLEKSLAY</sequence>
<keyword evidence="2 7" id="KW-0813">Transport</keyword>
<organism evidence="9 10">
    <name type="scientific">Adonisia turfae CCMR0081</name>
    <dbReference type="NCBI Taxonomy" id="2292702"/>
    <lineage>
        <taxon>Bacteria</taxon>
        <taxon>Bacillati</taxon>
        <taxon>Cyanobacteriota</taxon>
        <taxon>Adonisia</taxon>
        <taxon>Adonisia turfae</taxon>
    </lineage>
</organism>
<comment type="caution">
    <text evidence="9">The sequence shown here is derived from an EMBL/GenBank/DDBJ whole genome shotgun (WGS) entry which is preliminary data.</text>
</comment>
<comment type="similarity">
    <text evidence="7">Belongs to the binding-protein-dependent transport system permease family.</text>
</comment>
<keyword evidence="10" id="KW-1185">Reference proteome</keyword>
<dbReference type="InterPro" id="IPR035906">
    <property type="entry name" value="MetI-like_sf"/>
</dbReference>
<evidence type="ECO:0000256" key="5">
    <source>
        <dbReference type="ARBA" id="ARBA00022989"/>
    </source>
</evidence>
<dbReference type="Gene3D" id="1.10.3720.10">
    <property type="entry name" value="MetI-like"/>
    <property type="match status" value="1"/>
</dbReference>
<dbReference type="Pfam" id="PF00528">
    <property type="entry name" value="BPD_transp_1"/>
    <property type="match status" value="1"/>
</dbReference>
<reference evidence="9 10" key="1">
    <citation type="journal article" date="2020" name="Microb. Ecol.">
        <title>Ecogenomics of the Marine Benthic Filamentous Cyanobacterium Adonisia.</title>
        <authorList>
            <person name="Walter J.M."/>
            <person name="Coutinho F.H."/>
            <person name="Leomil L."/>
            <person name="Hargreaves P.I."/>
            <person name="Campeao M.E."/>
            <person name="Vieira V.V."/>
            <person name="Silva B.S."/>
            <person name="Fistarol G.O."/>
            <person name="Salomon P.S."/>
            <person name="Sawabe T."/>
            <person name="Mino S."/>
            <person name="Hosokawa M."/>
            <person name="Miyashita H."/>
            <person name="Maruyama F."/>
            <person name="van Verk M.C."/>
            <person name="Dutilh B.E."/>
            <person name="Thompson C.C."/>
            <person name="Thompson F.L."/>
        </authorList>
    </citation>
    <scope>NUCLEOTIDE SEQUENCE [LARGE SCALE GENOMIC DNA]</scope>
    <source>
        <strain evidence="9 10">CCMR0081</strain>
    </source>
</reference>
<evidence type="ECO:0000313" key="9">
    <source>
        <dbReference type="EMBL" id="NEZ57765.1"/>
    </source>
</evidence>
<accession>A0A6M0RN91</accession>
<keyword evidence="5 7" id="KW-1133">Transmembrane helix</keyword>
<feature type="transmembrane region" description="Helical" evidence="7">
    <location>
        <begin position="184"/>
        <end position="204"/>
    </location>
</feature>
<dbReference type="RefSeq" id="WP_163699919.1">
    <property type="nucleotide sequence ID" value="NZ_QXHD01000004.1"/>
</dbReference>
<dbReference type="EMBL" id="QXHD01000004">
    <property type="protein sequence ID" value="NEZ57765.1"/>
    <property type="molecule type" value="Genomic_DNA"/>
</dbReference>
<evidence type="ECO:0000259" key="8">
    <source>
        <dbReference type="PROSITE" id="PS50928"/>
    </source>
</evidence>
<dbReference type="InterPro" id="IPR043429">
    <property type="entry name" value="ArtM/GltK/GlnP/TcyL/YhdX-like"/>
</dbReference>
<keyword evidence="6 7" id="KW-0472">Membrane</keyword>
<dbReference type="PANTHER" id="PTHR30614">
    <property type="entry name" value="MEMBRANE COMPONENT OF AMINO ACID ABC TRANSPORTER"/>
    <property type="match status" value="1"/>
</dbReference>
<evidence type="ECO:0000256" key="7">
    <source>
        <dbReference type="RuleBase" id="RU363032"/>
    </source>
</evidence>
<dbReference type="CDD" id="cd06261">
    <property type="entry name" value="TM_PBP2"/>
    <property type="match status" value="1"/>
</dbReference>
<feature type="transmembrane region" description="Helical" evidence="7">
    <location>
        <begin position="20"/>
        <end position="43"/>
    </location>
</feature>
<dbReference type="GO" id="GO:0006865">
    <property type="term" value="P:amino acid transport"/>
    <property type="evidence" value="ECO:0007669"/>
    <property type="project" value="TreeGrafter"/>
</dbReference>
<proteinExistence type="inferred from homology"/>
<dbReference type="Proteomes" id="UP000481033">
    <property type="component" value="Unassembled WGS sequence"/>
</dbReference>
<evidence type="ECO:0000256" key="3">
    <source>
        <dbReference type="ARBA" id="ARBA00022475"/>
    </source>
</evidence>
<evidence type="ECO:0000256" key="6">
    <source>
        <dbReference type="ARBA" id="ARBA00023136"/>
    </source>
</evidence>
<dbReference type="SUPFAM" id="SSF161098">
    <property type="entry name" value="MetI-like"/>
    <property type="match status" value="1"/>
</dbReference>
<dbReference type="PROSITE" id="PS50928">
    <property type="entry name" value="ABC_TM1"/>
    <property type="match status" value="1"/>
</dbReference>
<dbReference type="PANTHER" id="PTHR30614:SF34">
    <property type="entry name" value="BLR6398 PROTEIN"/>
    <property type="match status" value="1"/>
</dbReference>
<dbReference type="GO" id="GO:0022857">
    <property type="term" value="F:transmembrane transporter activity"/>
    <property type="evidence" value="ECO:0007669"/>
    <property type="project" value="InterPro"/>
</dbReference>
<dbReference type="NCBIfam" id="TIGR01726">
    <property type="entry name" value="HEQRo_perm_3TM"/>
    <property type="match status" value="1"/>
</dbReference>
<comment type="subcellular location">
    <subcellularLocation>
        <location evidence="1 7">Cell membrane</location>
        <topology evidence="1 7">Multi-pass membrane protein</topology>
    </subcellularLocation>
</comment>
<gene>
    <name evidence="9" type="ORF">DXZ20_19370</name>
</gene>
<dbReference type="GO" id="GO:0043190">
    <property type="term" value="C:ATP-binding cassette (ABC) transporter complex"/>
    <property type="evidence" value="ECO:0007669"/>
    <property type="project" value="InterPro"/>
</dbReference>
<keyword evidence="3" id="KW-1003">Cell membrane</keyword>
<evidence type="ECO:0000256" key="2">
    <source>
        <dbReference type="ARBA" id="ARBA00022448"/>
    </source>
</evidence>
<evidence type="ECO:0000256" key="4">
    <source>
        <dbReference type="ARBA" id="ARBA00022692"/>
    </source>
</evidence>
<dbReference type="InterPro" id="IPR010065">
    <property type="entry name" value="AA_ABC_transptr_permease_3TM"/>
</dbReference>
<evidence type="ECO:0000256" key="1">
    <source>
        <dbReference type="ARBA" id="ARBA00004651"/>
    </source>
</evidence>
<keyword evidence="4 7" id="KW-0812">Transmembrane</keyword>